<evidence type="ECO:0000313" key="5">
    <source>
        <dbReference type="Proteomes" id="UP001403385"/>
    </source>
</evidence>
<proteinExistence type="predicted"/>
<keyword evidence="1" id="KW-1133">Transmembrane helix</keyword>
<reference evidence="4 5" key="1">
    <citation type="submission" date="2024-04" db="EMBL/GenBank/DDBJ databases">
        <title>Novel genus in family Flammeovirgaceae.</title>
        <authorList>
            <person name="Nguyen T.H."/>
            <person name="Vuong T.Q."/>
            <person name="Le H."/>
            <person name="Kim S.-G."/>
        </authorList>
    </citation>
    <scope>NUCLEOTIDE SEQUENCE [LARGE SCALE GENOMIC DNA]</scope>
    <source>
        <strain evidence="4 5">JCM 23209</strain>
    </source>
</reference>
<evidence type="ECO:0000313" key="4">
    <source>
        <dbReference type="EMBL" id="MEN7547647.1"/>
    </source>
</evidence>
<feature type="domain" description="FecR protein" evidence="2">
    <location>
        <begin position="137"/>
        <end position="226"/>
    </location>
</feature>
<keyword evidence="1" id="KW-0472">Membrane</keyword>
<dbReference type="Gene3D" id="2.60.120.1440">
    <property type="match status" value="1"/>
</dbReference>
<keyword evidence="1" id="KW-0812">Transmembrane</keyword>
<evidence type="ECO:0000256" key="1">
    <source>
        <dbReference type="SAM" id="Phobius"/>
    </source>
</evidence>
<organism evidence="4 5">
    <name type="scientific">Rapidithrix thailandica</name>
    <dbReference type="NCBI Taxonomy" id="413964"/>
    <lineage>
        <taxon>Bacteria</taxon>
        <taxon>Pseudomonadati</taxon>
        <taxon>Bacteroidota</taxon>
        <taxon>Cytophagia</taxon>
        <taxon>Cytophagales</taxon>
        <taxon>Flammeovirgaceae</taxon>
        <taxon>Rapidithrix</taxon>
    </lineage>
</organism>
<dbReference type="PANTHER" id="PTHR30273">
    <property type="entry name" value="PERIPLASMIC SIGNAL SENSOR AND SIGMA FACTOR ACTIVATOR FECR-RELATED"/>
    <property type="match status" value="1"/>
</dbReference>
<dbReference type="Gene3D" id="3.55.50.30">
    <property type="match status" value="1"/>
</dbReference>
<feature type="transmembrane region" description="Helical" evidence="1">
    <location>
        <begin position="98"/>
        <end position="118"/>
    </location>
</feature>
<dbReference type="RefSeq" id="WP_346820434.1">
    <property type="nucleotide sequence ID" value="NZ_JBDKWZ010000003.1"/>
</dbReference>
<accession>A0AAW9RRU5</accession>
<dbReference type="GO" id="GO:0016989">
    <property type="term" value="F:sigma factor antagonist activity"/>
    <property type="evidence" value="ECO:0007669"/>
    <property type="project" value="TreeGrafter"/>
</dbReference>
<dbReference type="InterPro" id="IPR006860">
    <property type="entry name" value="FecR"/>
</dbReference>
<dbReference type="Pfam" id="PF04773">
    <property type="entry name" value="FecR"/>
    <property type="match status" value="1"/>
</dbReference>
<protein>
    <submittedName>
        <fullName evidence="4">FecR domain-containing protein</fullName>
    </submittedName>
</protein>
<keyword evidence="5" id="KW-1185">Reference proteome</keyword>
<sequence>MDMFEIEKLIQDPSFQNWVYHSNPQDFALWEKRIQEHPEKREVVEVAAQMLKGMPVQEHGLDQEEIHQEWEMLQEKLSQPSVSPKRENYHNRKDQWTLWIKVAAMITVVMGVGLITWWNQYQTPPRALHWVEKQNPAGQRSVITLSDGSKVWLNAASKLRFPEVFSEKKRTVFLEGEAFFEVSKDPSRVFKVHSGSSTVAVLGTSFNINAFAENDRIEVALASGKVLFESEGIAEKVPLSPEELLSFDTKNRQWAKSQFNKDEVLGWKDNILYFQDASFEEVVKKLERWYGVEFIVRRKVPVSKGFTGWFKQKPLEHVLKGIGFSSKFDYRIEDKKVLIY</sequence>
<gene>
    <name evidence="4" type="ORF">AAG747_07000</name>
</gene>
<dbReference type="AlphaFoldDB" id="A0AAW9RRU5"/>
<dbReference type="InterPro" id="IPR032508">
    <property type="entry name" value="FecR_C"/>
</dbReference>
<evidence type="ECO:0000259" key="3">
    <source>
        <dbReference type="Pfam" id="PF16344"/>
    </source>
</evidence>
<dbReference type="PIRSF" id="PIRSF018266">
    <property type="entry name" value="FecR"/>
    <property type="match status" value="1"/>
</dbReference>
<dbReference type="Pfam" id="PF16344">
    <property type="entry name" value="FecR_C"/>
    <property type="match status" value="1"/>
</dbReference>
<dbReference type="PANTHER" id="PTHR30273:SF2">
    <property type="entry name" value="PROTEIN FECR"/>
    <property type="match status" value="1"/>
</dbReference>
<dbReference type="Proteomes" id="UP001403385">
    <property type="component" value="Unassembled WGS sequence"/>
</dbReference>
<dbReference type="EMBL" id="JBDKWZ010000003">
    <property type="protein sequence ID" value="MEN7547647.1"/>
    <property type="molecule type" value="Genomic_DNA"/>
</dbReference>
<feature type="domain" description="Protein FecR C-terminal" evidence="3">
    <location>
        <begin position="272"/>
        <end position="339"/>
    </location>
</feature>
<name>A0AAW9RRU5_9BACT</name>
<dbReference type="InterPro" id="IPR012373">
    <property type="entry name" value="Ferrdict_sens_TM"/>
</dbReference>
<evidence type="ECO:0000259" key="2">
    <source>
        <dbReference type="Pfam" id="PF04773"/>
    </source>
</evidence>
<comment type="caution">
    <text evidence="4">The sequence shown here is derived from an EMBL/GenBank/DDBJ whole genome shotgun (WGS) entry which is preliminary data.</text>
</comment>